<keyword evidence="3 7" id="KW-0812">Transmembrane</keyword>
<dbReference type="Gene3D" id="1.20.1530.20">
    <property type="match status" value="1"/>
</dbReference>
<dbReference type="GO" id="GO:0016020">
    <property type="term" value="C:membrane"/>
    <property type="evidence" value="ECO:0007669"/>
    <property type="project" value="UniProtKB-SubCell"/>
</dbReference>
<comment type="subcellular location">
    <subcellularLocation>
        <location evidence="1">Membrane</location>
        <topology evidence="1">Multi-pass membrane protein</topology>
    </subcellularLocation>
</comment>
<dbReference type="PANTHER" id="PTHR10361">
    <property type="entry name" value="SODIUM-BILE ACID COTRANSPORTER"/>
    <property type="match status" value="1"/>
</dbReference>
<dbReference type="EMBL" id="GG666612">
    <property type="protein sequence ID" value="EEN49120.1"/>
    <property type="molecule type" value="Genomic_DNA"/>
</dbReference>
<keyword evidence="6 7" id="KW-0472">Membrane</keyword>
<proteinExistence type="inferred from homology"/>
<evidence type="ECO:0000256" key="6">
    <source>
        <dbReference type="ARBA" id="ARBA00023136"/>
    </source>
</evidence>
<feature type="transmembrane region" description="Helical" evidence="7">
    <location>
        <begin position="35"/>
        <end position="54"/>
    </location>
</feature>
<dbReference type="InParanoid" id="C3ZEG4"/>
<feature type="transmembrane region" description="Helical" evidence="7">
    <location>
        <begin position="274"/>
        <end position="296"/>
    </location>
</feature>
<evidence type="ECO:0000256" key="2">
    <source>
        <dbReference type="ARBA" id="ARBA00006528"/>
    </source>
</evidence>
<dbReference type="Pfam" id="PF01758">
    <property type="entry name" value="SBF"/>
    <property type="match status" value="2"/>
</dbReference>
<name>C3ZEG4_BRAFL</name>
<organism>
    <name type="scientific">Branchiostoma floridae</name>
    <name type="common">Florida lancelet</name>
    <name type="synonym">Amphioxus</name>
    <dbReference type="NCBI Taxonomy" id="7739"/>
    <lineage>
        <taxon>Eukaryota</taxon>
        <taxon>Metazoa</taxon>
        <taxon>Chordata</taxon>
        <taxon>Cephalochordata</taxon>
        <taxon>Leptocardii</taxon>
        <taxon>Amphioxiformes</taxon>
        <taxon>Branchiostomatidae</taxon>
        <taxon>Branchiostoma</taxon>
    </lineage>
</organism>
<keyword evidence="4" id="KW-0813">Transport</keyword>
<evidence type="ECO:0000256" key="3">
    <source>
        <dbReference type="ARBA" id="ARBA00022692"/>
    </source>
</evidence>
<keyword evidence="5 7" id="KW-1133">Transmembrane helix</keyword>
<dbReference type="InterPro" id="IPR004710">
    <property type="entry name" value="Bilac:Na_transpt"/>
</dbReference>
<evidence type="ECO:0000256" key="5">
    <source>
        <dbReference type="ARBA" id="ARBA00022989"/>
    </source>
</evidence>
<feature type="transmembrane region" description="Helical" evidence="7">
    <location>
        <begin position="176"/>
        <end position="198"/>
    </location>
</feature>
<protein>
    <submittedName>
        <fullName evidence="8">Uncharacterized protein</fullName>
    </submittedName>
</protein>
<accession>C3ZEG4</accession>
<dbReference type="PANTHER" id="PTHR10361:SF28">
    <property type="entry name" value="P3 PROTEIN-RELATED"/>
    <property type="match status" value="1"/>
</dbReference>
<dbReference type="GO" id="GO:0015293">
    <property type="term" value="F:symporter activity"/>
    <property type="evidence" value="ECO:0007669"/>
    <property type="project" value="UniProtKB-KW"/>
</dbReference>
<feature type="transmembrane region" description="Helical" evidence="7">
    <location>
        <begin position="210"/>
        <end position="230"/>
    </location>
</feature>
<evidence type="ECO:0000256" key="4">
    <source>
        <dbReference type="ARBA" id="ARBA00022847"/>
    </source>
</evidence>
<comment type="similarity">
    <text evidence="2">Belongs to the bile acid:sodium symporter (BASS) (TC 2.A.28) family.</text>
</comment>
<sequence>MAAESTDSPLSNLTQNSSGVATTASSPGLDMAMNVVFGTLAALILVAMGCAVDIDVMIQHVKRPYGIGVGVMSQFGVMPLVAFLLCLAFKLDPAHAMSVLVVGCCPGGSVSNVLAYLVDGDMSLSGHRRTVWRNCWTILSIVFAVGQRAPSDGVARLLDNPEYCIRCWTAGTVGRICMTTASTALAMGLMPLCLWLYSQPWTTPAFVIPYWKIAVTLVLIVVPVGLGVLLKYKSPKGALLFLKIGGFFGFFILIVAAVLGGLTYKNMWVGPPSIFIMAVVFPLIGYVFGYVIAWLFRMDSKCRKTVCIETGNQNIGLALSILKLTFPAEITGELLLFPLMYGVFQGIEAVIIITTYQIWKIKCRKPEENDEKEPDSDPTTLLLQKLMKRPN</sequence>
<evidence type="ECO:0000256" key="1">
    <source>
        <dbReference type="ARBA" id="ARBA00004141"/>
    </source>
</evidence>
<feature type="transmembrane region" description="Helical" evidence="7">
    <location>
        <begin position="237"/>
        <end position="262"/>
    </location>
</feature>
<evidence type="ECO:0000256" key="7">
    <source>
        <dbReference type="SAM" id="Phobius"/>
    </source>
</evidence>
<evidence type="ECO:0000313" key="8">
    <source>
        <dbReference type="EMBL" id="EEN49120.1"/>
    </source>
</evidence>
<reference evidence="8" key="1">
    <citation type="journal article" date="2008" name="Nature">
        <title>The amphioxus genome and the evolution of the chordate karyotype.</title>
        <authorList>
            <consortium name="US DOE Joint Genome Institute (JGI-PGF)"/>
            <person name="Putnam N.H."/>
            <person name="Butts T."/>
            <person name="Ferrier D.E.K."/>
            <person name="Furlong R.F."/>
            <person name="Hellsten U."/>
            <person name="Kawashima T."/>
            <person name="Robinson-Rechavi M."/>
            <person name="Shoguchi E."/>
            <person name="Terry A."/>
            <person name="Yu J.-K."/>
            <person name="Benito-Gutierrez E.L."/>
            <person name="Dubchak I."/>
            <person name="Garcia-Fernandez J."/>
            <person name="Gibson-Brown J.J."/>
            <person name="Grigoriev I.V."/>
            <person name="Horton A.C."/>
            <person name="de Jong P.J."/>
            <person name="Jurka J."/>
            <person name="Kapitonov V.V."/>
            <person name="Kohara Y."/>
            <person name="Kuroki Y."/>
            <person name="Lindquist E."/>
            <person name="Lucas S."/>
            <person name="Osoegawa K."/>
            <person name="Pennacchio L.A."/>
            <person name="Salamov A.A."/>
            <person name="Satou Y."/>
            <person name="Sauka-Spengler T."/>
            <person name="Schmutz J."/>
            <person name="Shin-I T."/>
            <person name="Toyoda A."/>
            <person name="Bronner-Fraser M."/>
            <person name="Fujiyama A."/>
            <person name="Holland L.Z."/>
            <person name="Holland P.W.H."/>
            <person name="Satoh N."/>
            <person name="Rokhsar D.S."/>
        </authorList>
    </citation>
    <scope>NUCLEOTIDE SEQUENCE [LARGE SCALE GENOMIC DNA]</scope>
    <source>
        <strain evidence="8">S238N-H82</strain>
        <tissue evidence="8">Testes</tissue>
    </source>
</reference>
<dbReference type="AlphaFoldDB" id="C3ZEG4"/>
<gene>
    <name evidence="8" type="ORF">BRAFLDRAFT_72818</name>
</gene>
<keyword evidence="4" id="KW-0769">Symport</keyword>
<feature type="transmembrane region" description="Helical" evidence="7">
    <location>
        <begin position="66"/>
        <end position="91"/>
    </location>
</feature>
<dbReference type="InterPro" id="IPR038770">
    <property type="entry name" value="Na+/solute_symporter_sf"/>
</dbReference>
<feature type="transmembrane region" description="Helical" evidence="7">
    <location>
        <begin position="97"/>
        <end position="118"/>
    </location>
</feature>
<dbReference type="eggNOG" id="KOG2718">
    <property type="taxonomic scope" value="Eukaryota"/>
</dbReference>
<dbReference type="InterPro" id="IPR002657">
    <property type="entry name" value="BilAc:Na_symport/Acr3"/>
</dbReference>